<keyword evidence="2" id="KW-1185">Reference proteome</keyword>
<dbReference type="AlphaFoldDB" id="A0A3M7PM08"/>
<dbReference type="Proteomes" id="UP000276133">
    <property type="component" value="Unassembled WGS sequence"/>
</dbReference>
<reference evidence="1 2" key="1">
    <citation type="journal article" date="2018" name="Sci. Rep.">
        <title>Genomic signatures of local adaptation to the degree of environmental predictability in rotifers.</title>
        <authorList>
            <person name="Franch-Gras L."/>
            <person name="Hahn C."/>
            <person name="Garcia-Roger E.M."/>
            <person name="Carmona M.J."/>
            <person name="Serra M."/>
            <person name="Gomez A."/>
        </authorList>
    </citation>
    <scope>NUCLEOTIDE SEQUENCE [LARGE SCALE GENOMIC DNA]</scope>
    <source>
        <strain evidence="1">HYR1</strain>
    </source>
</reference>
<name>A0A3M7PM08_BRAPC</name>
<dbReference type="EMBL" id="REGN01010044">
    <property type="protein sequence ID" value="RMZ99804.1"/>
    <property type="molecule type" value="Genomic_DNA"/>
</dbReference>
<accession>A0A3M7PM08</accession>
<feature type="non-terminal residue" evidence="1">
    <location>
        <position position="1"/>
    </location>
</feature>
<protein>
    <submittedName>
        <fullName evidence="1">Uncharacterized protein</fullName>
    </submittedName>
</protein>
<proteinExistence type="predicted"/>
<gene>
    <name evidence="1" type="ORF">BpHYR1_023631</name>
</gene>
<evidence type="ECO:0000313" key="2">
    <source>
        <dbReference type="Proteomes" id="UP000276133"/>
    </source>
</evidence>
<evidence type="ECO:0000313" key="1">
    <source>
        <dbReference type="EMBL" id="RMZ99804.1"/>
    </source>
</evidence>
<organism evidence="1 2">
    <name type="scientific">Brachionus plicatilis</name>
    <name type="common">Marine rotifer</name>
    <name type="synonym">Brachionus muelleri</name>
    <dbReference type="NCBI Taxonomy" id="10195"/>
    <lineage>
        <taxon>Eukaryota</taxon>
        <taxon>Metazoa</taxon>
        <taxon>Spiralia</taxon>
        <taxon>Gnathifera</taxon>
        <taxon>Rotifera</taxon>
        <taxon>Eurotatoria</taxon>
        <taxon>Monogononta</taxon>
        <taxon>Pseudotrocha</taxon>
        <taxon>Ploima</taxon>
        <taxon>Brachionidae</taxon>
        <taxon>Brachionus</taxon>
    </lineage>
</organism>
<sequence>KALACWRLSSSFSHLINLLEIKFLGLKFDSKLSFAPMVDEIKQRSSSRLNLIKIFDRYVAGGLRHSVPWVIKLVDEYKAGFESRYAEYSTTLFNCYLTISSFFPELFNT</sequence>
<comment type="caution">
    <text evidence="1">The sequence shown here is derived from an EMBL/GenBank/DDBJ whole genome shotgun (WGS) entry which is preliminary data.</text>
</comment>